<evidence type="ECO:0000313" key="1">
    <source>
        <dbReference type="EMBL" id="CAD7003241.1"/>
    </source>
</evidence>
<accession>A0A811UX63</accession>
<dbReference type="Proteomes" id="UP000606786">
    <property type="component" value="Unassembled WGS sequence"/>
</dbReference>
<dbReference type="OrthoDB" id="7993929at2759"/>
<comment type="caution">
    <text evidence="1">The sequence shown here is derived from an EMBL/GenBank/DDBJ whole genome shotgun (WGS) entry which is preliminary data.</text>
</comment>
<name>A0A811UX63_CERCA</name>
<proteinExistence type="predicted"/>
<protein>
    <submittedName>
        <fullName evidence="1">(Mediterranean fruit fly) hypothetical protein</fullName>
    </submittedName>
</protein>
<dbReference type="AlphaFoldDB" id="A0A811UX63"/>
<reference evidence="1" key="1">
    <citation type="submission" date="2020-11" db="EMBL/GenBank/DDBJ databases">
        <authorList>
            <person name="Whitehead M."/>
        </authorList>
    </citation>
    <scope>NUCLEOTIDE SEQUENCE</scope>
    <source>
        <strain evidence="1">EGII</strain>
    </source>
</reference>
<keyword evidence="2" id="KW-1185">Reference proteome</keyword>
<dbReference type="EMBL" id="CAJHJT010000034">
    <property type="protein sequence ID" value="CAD7003241.1"/>
    <property type="molecule type" value="Genomic_DNA"/>
</dbReference>
<gene>
    <name evidence="1" type="ORF">CCAP1982_LOCUS11703</name>
</gene>
<evidence type="ECO:0000313" key="2">
    <source>
        <dbReference type="Proteomes" id="UP000606786"/>
    </source>
</evidence>
<dbReference type="PANTHER" id="PTHR47331">
    <property type="entry name" value="PHD-TYPE DOMAIN-CONTAINING PROTEIN"/>
    <property type="match status" value="1"/>
</dbReference>
<sequence>MFAVDLIITFEHWMYVPKTGLSLAHLSRCAFFLISTLSSQDSITKNKTKLPFVSGKNYISIQLPLILSVLFFDLFVPENDDKNGRTLGPLCHKYHPLRMCGAFRAMKPPQRLAVARAQIYCINCLPLTHTTGECDSSSSCKRCHKAHHTLMQQDAAVRRKPAANAAHQVVARKKSAAFSRAS</sequence>
<dbReference type="PANTHER" id="PTHR47331:SF1">
    <property type="entry name" value="GAG-LIKE PROTEIN"/>
    <property type="match status" value="1"/>
</dbReference>
<organism evidence="1 2">
    <name type="scientific">Ceratitis capitata</name>
    <name type="common">Mediterranean fruit fly</name>
    <name type="synonym">Tephritis capitata</name>
    <dbReference type="NCBI Taxonomy" id="7213"/>
    <lineage>
        <taxon>Eukaryota</taxon>
        <taxon>Metazoa</taxon>
        <taxon>Ecdysozoa</taxon>
        <taxon>Arthropoda</taxon>
        <taxon>Hexapoda</taxon>
        <taxon>Insecta</taxon>
        <taxon>Pterygota</taxon>
        <taxon>Neoptera</taxon>
        <taxon>Endopterygota</taxon>
        <taxon>Diptera</taxon>
        <taxon>Brachycera</taxon>
        <taxon>Muscomorpha</taxon>
        <taxon>Tephritoidea</taxon>
        <taxon>Tephritidae</taxon>
        <taxon>Ceratitis</taxon>
        <taxon>Ceratitis</taxon>
    </lineage>
</organism>